<dbReference type="Proteomes" id="UP000187465">
    <property type="component" value="Unassembled WGS sequence"/>
</dbReference>
<proteinExistence type="predicted"/>
<dbReference type="InterPro" id="IPR050640">
    <property type="entry name" value="Bact_2-comp_sensor_kinase"/>
</dbReference>
<dbReference type="Pfam" id="PF00672">
    <property type="entry name" value="HAMP"/>
    <property type="match status" value="1"/>
</dbReference>
<evidence type="ECO:0000256" key="4">
    <source>
        <dbReference type="ARBA" id="ARBA00022679"/>
    </source>
</evidence>
<dbReference type="Gene3D" id="3.30.565.10">
    <property type="entry name" value="Histidine kinase-like ATPase, C-terminal domain"/>
    <property type="match status" value="1"/>
</dbReference>
<keyword evidence="5" id="KW-0418">Kinase</keyword>
<dbReference type="SUPFAM" id="SSF158472">
    <property type="entry name" value="HAMP domain-like"/>
    <property type="match status" value="1"/>
</dbReference>
<dbReference type="Pfam" id="PF06580">
    <property type="entry name" value="His_kinase"/>
    <property type="match status" value="1"/>
</dbReference>
<name>A0A1R0X568_9BACL</name>
<keyword evidence="3" id="KW-0597">Phosphoprotein</keyword>
<dbReference type="AlphaFoldDB" id="A0A1R0X568"/>
<keyword evidence="9" id="KW-0378">Hydrolase</keyword>
<dbReference type="CDD" id="cd06225">
    <property type="entry name" value="HAMP"/>
    <property type="match status" value="1"/>
</dbReference>
<evidence type="ECO:0000256" key="1">
    <source>
        <dbReference type="ARBA" id="ARBA00004651"/>
    </source>
</evidence>
<dbReference type="EMBL" id="MKQP01000031">
    <property type="protein sequence ID" value="OMD29259.1"/>
    <property type="molecule type" value="Genomic_DNA"/>
</dbReference>
<keyword evidence="2" id="KW-1003">Cell membrane</keyword>
<dbReference type="PANTHER" id="PTHR34220">
    <property type="entry name" value="SENSOR HISTIDINE KINASE YPDA"/>
    <property type="match status" value="1"/>
</dbReference>
<dbReference type="InterPro" id="IPR010559">
    <property type="entry name" value="Sig_transdc_His_kin_internal"/>
</dbReference>
<evidence type="ECO:0000259" key="8">
    <source>
        <dbReference type="PROSITE" id="PS50885"/>
    </source>
</evidence>
<evidence type="ECO:0000256" key="7">
    <source>
        <dbReference type="SAM" id="Phobius"/>
    </source>
</evidence>
<keyword evidence="7" id="KW-0812">Transmembrane</keyword>
<dbReference type="InterPro" id="IPR003660">
    <property type="entry name" value="HAMP_dom"/>
</dbReference>
<dbReference type="GO" id="GO:0005886">
    <property type="term" value="C:plasma membrane"/>
    <property type="evidence" value="ECO:0007669"/>
    <property type="project" value="UniProtKB-SubCell"/>
</dbReference>
<dbReference type="GO" id="GO:0004386">
    <property type="term" value="F:helicase activity"/>
    <property type="evidence" value="ECO:0007669"/>
    <property type="project" value="UniProtKB-KW"/>
</dbReference>
<keyword evidence="7" id="KW-1133">Transmembrane helix</keyword>
<keyword evidence="6 7" id="KW-0472">Membrane</keyword>
<feature type="transmembrane region" description="Helical" evidence="7">
    <location>
        <begin position="21"/>
        <end position="42"/>
    </location>
</feature>
<comment type="caution">
    <text evidence="9">The sequence shown here is derived from an EMBL/GenBank/DDBJ whole genome shotgun (WGS) entry which is preliminary data.</text>
</comment>
<feature type="domain" description="HAMP" evidence="8">
    <location>
        <begin position="332"/>
        <end position="384"/>
    </location>
</feature>
<dbReference type="PROSITE" id="PS50885">
    <property type="entry name" value="HAMP"/>
    <property type="match status" value="1"/>
</dbReference>
<keyword evidence="9" id="KW-0547">Nucleotide-binding</keyword>
<comment type="subcellular location">
    <subcellularLocation>
        <location evidence="1">Cell membrane</location>
        <topology evidence="1">Multi-pass membrane protein</topology>
    </subcellularLocation>
</comment>
<accession>A0A1R0X568</accession>
<gene>
    <name evidence="9" type="ORF">BJP51_23310</name>
</gene>
<feature type="transmembrane region" description="Helical" evidence="7">
    <location>
        <begin position="312"/>
        <end position="338"/>
    </location>
</feature>
<evidence type="ECO:0000256" key="3">
    <source>
        <dbReference type="ARBA" id="ARBA00022553"/>
    </source>
</evidence>
<evidence type="ECO:0000256" key="6">
    <source>
        <dbReference type="ARBA" id="ARBA00023136"/>
    </source>
</evidence>
<dbReference type="PANTHER" id="PTHR34220:SF7">
    <property type="entry name" value="SENSOR HISTIDINE KINASE YPDA"/>
    <property type="match status" value="1"/>
</dbReference>
<keyword evidence="9" id="KW-0347">Helicase</keyword>
<protein>
    <submittedName>
        <fullName evidence="9">Helicase Ski2</fullName>
    </submittedName>
</protein>
<dbReference type="GO" id="GO:0000155">
    <property type="term" value="F:phosphorelay sensor kinase activity"/>
    <property type="evidence" value="ECO:0007669"/>
    <property type="project" value="InterPro"/>
</dbReference>
<dbReference type="InterPro" id="IPR003594">
    <property type="entry name" value="HATPase_dom"/>
</dbReference>
<evidence type="ECO:0000256" key="5">
    <source>
        <dbReference type="ARBA" id="ARBA00022777"/>
    </source>
</evidence>
<keyword evidence="4" id="KW-0808">Transferase</keyword>
<organism evidence="9 10">
    <name type="scientific">Paenibacillus odorifer</name>
    <dbReference type="NCBI Taxonomy" id="189426"/>
    <lineage>
        <taxon>Bacteria</taxon>
        <taxon>Bacillati</taxon>
        <taxon>Bacillota</taxon>
        <taxon>Bacilli</taxon>
        <taxon>Bacillales</taxon>
        <taxon>Paenibacillaceae</taxon>
        <taxon>Paenibacillus</taxon>
    </lineage>
</organism>
<dbReference type="InterPro" id="IPR036890">
    <property type="entry name" value="HATPase_C_sf"/>
</dbReference>
<dbReference type="Pfam" id="PF02518">
    <property type="entry name" value="HATPase_c"/>
    <property type="match status" value="1"/>
</dbReference>
<reference evidence="9 10" key="1">
    <citation type="submission" date="2016-10" db="EMBL/GenBank/DDBJ databases">
        <title>Paenibacillus species isolates.</title>
        <authorList>
            <person name="Beno S.M."/>
        </authorList>
    </citation>
    <scope>NUCLEOTIDE SEQUENCE [LARGE SCALE GENOMIC DNA]</scope>
    <source>
        <strain evidence="9 10">FSL H7-0604</strain>
    </source>
</reference>
<dbReference type="Gene3D" id="6.10.340.10">
    <property type="match status" value="1"/>
</dbReference>
<dbReference type="SMART" id="SM00304">
    <property type="entry name" value="HAMP"/>
    <property type="match status" value="1"/>
</dbReference>
<evidence type="ECO:0000313" key="9">
    <source>
        <dbReference type="EMBL" id="OMD29259.1"/>
    </source>
</evidence>
<keyword evidence="9" id="KW-0067">ATP-binding</keyword>
<sequence>MRGFLVKRLYLKLTPSTFKNRILLAFLLLVLTPIAILVLYNFKETERMLQDNAETKNIEQLIGIKNGFVDLMSLVMKTGSLLEQDTTILSIMKNPEQSDEITRKKLVENKFGAIENTFFMSGATVYYTLIDLHGNAYTSFMPKETLSYDEIQSEDWVQALKREGTNRYIWNPNDKNNVVRESTTSKKMLSLYEVMRDNDLNIYAYARLSIDYEEWFTRSTLGSKQEGALFLLDALGGVMLNPLKDEAFSSDIAQSIVKSANQRQTGRAASIVNPKEESLYTYSYIEELNGYVVKKVQLAQLFLEVDKQKRRFFGGFGIILLLFVLLTYFISSTITVPLKKLQKKMEMTAKTNLKMKLPEQGRGEILALTQSFNIMIHDLNELLQRLQLEEKQKQFVRFQVLLSQMNPHFLLNTLNTIKSIALDKDDDEIYGICVALGKILETTLNTEVDLILLKDEIVLIESYMEIQRQRFGHGIEIQYDINEELQYALIPKFCLQPLIENSLIHGFGQSVKQGRIDISAKVTGQQLYLQVRDNGMGIERAQLNKATRKRKGIGVQNIRESLELLFKNQRTGMDIVSSDTGTEVIIHFPFLISKPYDGGKLTCGER</sequence>
<dbReference type="SUPFAM" id="SSF55874">
    <property type="entry name" value="ATPase domain of HSP90 chaperone/DNA topoisomerase II/histidine kinase"/>
    <property type="match status" value="1"/>
</dbReference>
<evidence type="ECO:0000256" key="2">
    <source>
        <dbReference type="ARBA" id="ARBA00022475"/>
    </source>
</evidence>
<evidence type="ECO:0000313" key="10">
    <source>
        <dbReference type="Proteomes" id="UP000187465"/>
    </source>
</evidence>